<dbReference type="OrthoDB" id="2384350at2759"/>
<dbReference type="PANTHER" id="PTHR13763:SF0">
    <property type="entry name" value="BREAST CANCER TYPE 1 SUSCEPTIBILITY PROTEIN"/>
    <property type="match status" value="1"/>
</dbReference>
<dbReference type="STRING" id="69332.A0A388K182"/>
<feature type="compositionally biased region" description="Basic and acidic residues" evidence="10">
    <location>
        <begin position="533"/>
        <end position="557"/>
    </location>
</feature>
<evidence type="ECO:0000256" key="6">
    <source>
        <dbReference type="ARBA" id="ARBA00022833"/>
    </source>
</evidence>
<feature type="region of interest" description="Disordered" evidence="10">
    <location>
        <begin position="1354"/>
        <end position="1407"/>
    </location>
</feature>
<dbReference type="Proteomes" id="UP000265515">
    <property type="component" value="Unassembled WGS sequence"/>
</dbReference>
<dbReference type="PROSITE" id="PS00518">
    <property type="entry name" value="ZF_RING_1"/>
    <property type="match status" value="1"/>
</dbReference>
<evidence type="ECO:0000256" key="9">
    <source>
        <dbReference type="PROSITE-ProRule" id="PRU00175"/>
    </source>
</evidence>
<dbReference type="GO" id="GO:0008270">
    <property type="term" value="F:zinc ion binding"/>
    <property type="evidence" value="ECO:0007669"/>
    <property type="project" value="UniProtKB-KW"/>
</dbReference>
<dbReference type="PROSITE" id="PS50172">
    <property type="entry name" value="BRCT"/>
    <property type="match status" value="2"/>
</dbReference>
<feature type="compositionally biased region" description="Basic and acidic residues" evidence="10">
    <location>
        <begin position="703"/>
        <end position="723"/>
    </location>
</feature>
<dbReference type="SMART" id="SM00184">
    <property type="entry name" value="RING"/>
    <property type="match status" value="3"/>
</dbReference>
<evidence type="ECO:0000259" key="13">
    <source>
        <dbReference type="PROSITE" id="PS51805"/>
    </source>
</evidence>
<dbReference type="Pfam" id="PF13923">
    <property type="entry name" value="zf-C3HC4_2"/>
    <property type="match status" value="1"/>
</dbReference>
<keyword evidence="5 9" id="KW-0863">Zinc-finger</keyword>
<feature type="compositionally biased region" description="Basic and acidic residues" evidence="10">
    <location>
        <begin position="1052"/>
        <end position="1065"/>
    </location>
</feature>
<dbReference type="PROSITE" id="PS50089">
    <property type="entry name" value="ZF_RING_2"/>
    <property type="match status" value="1"/>
</dbReference>
<feature type="region of interest" description="Disordered" evidence="10">
    <location>
        <begin position="267"/>
        <end position="359"/>
    </location>
</feature>
<evidence type="ECO:0000256" key="3">
    <source>
        <dbReference type="ARBA" id="ARBA00022737"/>
    </source>
</evidence>
<evidence type="ECO:0008006" key="16">
    <source>
        <dbReference type="Google" id="ProtNLM"/>
    </source>
</evidence>
<dbReference type="InterPro" id="IPR036420">
    <property type="entry name" value="BRCT_dom_sf"/>
</dbReference>
<sequence>MLGTSHTLCDWQSSAGKMDVQTVNERPSLLHNLGKMLSCPICLQLFKTAANLPCGHTFCAGCLGESLMLSSICPVCHIHATAEDTRLAPHVDVMVRTYAQVQDTTGMQSRIQPHRLLEAPKVADEQNGDGREEANPQWSPVMRAGCKSPPVHPSKMSRAVGAVVSPKKRPQKPVDEDDNVPAGGALLLSSPSKRDRWPANLAVKRVDHVAVEGLQSDSGGEEVVIGDISSDQVDKQCFVASRMTPLAKRIPGGAAEQDQMAWPESRVPGVEVHSGGGKFKAPGVGQQQQQGAASRAMLPPSDYLGSPAMSTGEGVSAAGISGRGGDHCRSPPGNTMTSGGERGRPAGAKSMSPAGISPPCRDGSFKPFFWASDATNASEDGAAQPAPSQGLTAGKPITFSDLLAPEGSEEVGDFATTGVRTVYSPGKQRAQPSAEPKSRICTSPSMMEAMAVGVDQPVLQACGNAGETGTSNAKVYLKRKGRDTQTDMISEEPPAKKKFDLTQFVDGDDEHQRDTEWANRRWSTGSASGSGGEGEKCRAEEIDKGRNGGDSGGDRVGNHGNIGSSMGVSGMSKRTQDVPSEGNEGGRNAAQGRAEGRFLGGKDGAVVPFTGGGGSGDQQVAVTGVSSGMCQNLGPSVGKSSPDSVKNRFGGVHISEHVALVQRLVGCVDPMISDRQQQGTGEDSRKAMELPVQAHCEIGTAEPKGKPSAECLKDEHMTDGRVEDSDEDTSEEDDDESDSSEDDETPSGDGTHGCAFCGQIGRSAMSQRTTMAPNVYYAKGKLCNVEAELNRGRRVKCSVCSKPGAVLGCYRPRCTKSYHYECAKSMNGTRFDDENYVMLCPDHMKSSFPWESKKKKKEPSTPKGKGKNARDIDSERPKKVQSHGKNGNAADRVNNSGAAERLTVENTVHASGGASAAAPVSLATVAALPIFGAAITARGVSNAAAGEEESKRRHDDSSKKPLPVDGNGRGVEVPMTLAKPPAENNSQNIGNITKENGKEKKNDKQMPQATEATAEAGGQMVRNAGDRGENGNGANLEPCGQWAGPTGNHQPEASREERPAHHDEAITGSVSMNISGFTGITGITGMTAITMTRNDSVAAQVIGCGGNTCSEGSQSVGRAQHQVESNKTTGQVAATGDGENGSWKSGSDPQQEKEASMKAARLDKQPGAKKKGSGRKKRAQTDGSGDESGDSSSEEEEAEVGDDEDYQSCSNGVDGEELAENEERNYACAFCRQKGRSAVAGGLIFCSIPGNHQGSFSSNPSASRTGAGAYVHRECATWAPNVFYKHDKLCNVDAEIQRGRKIRCAVCLKPGAVLGCFRKKCPKSYHFTCAVNCKGTRFDEDQYVMLCPEHSQSNFPGESKNKKKGGLSKGSQEDTYDAIEEESGNKKKGAVQKGTPHKADRADHSRKDVIVGTSTAMASSSALAKASRVVICGSGLTSGEKDLLDSVASMSGFAQEKQWSQSVTHVIASVNSNRCAKRTLKFLFSVLYGQWVITPEWLIACRKAGRPVAEEPFEVIGDAHGAYDGPNQGRIRQLSKAPPLLGGLRFYLCGEFGLPSKSDILRIVTAGGGTVLPQTPEACVKLTADGGKSAESIQPTLIILYNGSTPPMPRQSQQSNVDAAKLSAEELQACPPLQRWKEAQALASAAGSDAVAVSHMWLLDTAALCKLRETTLYTAPPSLS</sequence>
<dbReference type="Gene3D" id="3.30.40.10">
    <property type="entry name" value="Zinc/RING finger domain, C3HC4 (zinc finger)"/>
    <property type="match status" value="3"/>
</dbReference>
<dbReference type="SMART" id="SM00292">
    <property type="entry name" value="BRCT"/>
    <property type="match status" value="2"/>
</dbReference>
<gene>
    <name evidence="14" type="ORF">CBR_g39265</name>
</gene>
<feature type="compositionally biased region" description="Basic and acidic residues" evidence="10">
    <location>
        <begin position="510"/>
        <end position="519"/>
    </location>
</feature>
<proteinExistence type="predicted"/>
<reference evidence="14 15" key="1">
    <citation type="journal article" date="2018" name="Cell">
        <title>The Chara Genome: Secondary Complexity and Implications for Plant Terrestrialization.</title>
        <authorList>
            <person name="Nishiyama T."/>
            <person name="Sakayama H."/>
            <person name="Vries J.D."/>
            <person name="Buschmann H."/>
            <person name="Saint-Marcoux D."/>
            <person name="Ullrich K.K."/>
            <person name="Haas F.B."/>
            <person name="Vanderstraeten L."/>
            <person name="Becker D."/>
            <person name="Lang D."/>
            <person name="Vosolsobe S."/>
            <person name="Rombauts S."/>
            <person name="Wilhelmsson P.K.I."/>
            <person name="Janitza P."/>
            <person name="Kern R."/>
            <person name="Heyl A."/>
            <person name="Rumpler F."/>
            <person name="Villalobos L.I.A.C."/>
            <person name="Clay J.M."/>
            <person name="Skokan R."/>
            <person name="Toyoda A."/>
            <person name="Suzuki Y."/>
            <person name="Kagoshima H."/>
            <person name="Schijlen E."/>
            <person name="Tajeshwar N."/>
            <person name="Catarino B."/>
            <person name="Hetherington A.J."/>
            <person name="Saltykova A."/>
            <person name="Bonnot C."/>
            <person name="Breuninger H."/>
            <person name="Symeonidi A."/>
            <person name="Radhakrishnan G.V."/>
            <person name="Van Nieuwerburgh F."/>
            <person name="Deforce D."/>
            <person name="Chang C."/>
            <person name="Karol K.G."/>
            <person name="Hedrich R."/>
            <person name="Ulvskov P."/>
            <person name="Glockner G."/>
            <person name="Delwiche C.F."/>
            <person name="Petrasek J."/>
            <person name="Van de Peer Y."/>
            <person name="Friml J."/>
            <person name="Beilby M."/>
            <person name="Dolan L."/>
            <person name="Kohara Y."/>
            <person name="Sugano S."/>
            <person name="Fujiyama A."/>
            <person name="Delaux P.-M."/>
            <person name="Quint M."/>
            <person name="TheiBen G."/>
            <person name="Hagemann M."/>
            <person name="Harholt J."/>
            <person name="Dunand C."/>
            <person name="Zachgo S."/>
            <person name="Langdale J."/>
            <person name="Maumus F."/>
            <person name="Straeten D.V.D."/>
            <person name="Gould S.B."/>
            <person name="Rensing S.A."/>
        </authorList>
    </citation>
    <scope>NUCLEOTIDE SEQUENCE [LARGE SCALE GENOMIC DNA]</scope>
    <source>
        <strain evidence="14 15">S276</strain>
    </source>
</reference>
<feature type="compositionally biased region" description="Polar residues" evidence="10">
    <location>
        <begin position="1110"/>
        <end position="1132"/>
    </location>
</feature>
<comment type="subcellular location">
    <subcellularLocation>
        <location evidence="1">Nucleus</location>
    </subcellularLocation>
</comment>
<feature type="compositionally biased region" description="Acidic residues" evidence="10">
    <location>
        <begin position="724"/>
        <end position="746"/>
    </location>
</feature>
<keyword evidence="8" id="KW-0539">Nucleus</keyword>
<keyword evidence="15" id="KW-1185">Reference proteome</keyword>
<dbReference type="Pfam" id="PF00533">
    <property type="entry name" value="BRCT"/>
    <property type="match status" value="1"/>
</dbReference>
<keyword evidence="6" id="KW-0862">Zinc</keyword>
<feature type="compositionally biased region" description="Polar residues" evidence="10">
    <location>
        <begin position="983"/>
        <end position="994"/>
    </location>
</feature>
<evidence type="ECO:0000259" key="12">
    <source>
        <dbReference type="PROSITE" id="PS50172"/>
    </source>
</evidence>
<keyword evidence="3" id="KW-0677">Repeat</keyword>
<feature type="compositionally biased region" description="Acidic residues" evidence="10">
    <location>
        <begin position="1184"/>
        <end position="1206"/>
    </location>
</feature>
<feature type="compositionally biased region" description="Basic residues" evidence="10">
    <location>
        <begin position="1167"/>
        <end position="1178"/>
    </location>
</feature>
<dbReference type="SUPFAM" id="SSF52113">
    <property type="entry name" value="BRCT domain"/>
    <property type="match status" value="2"/>
</dbReference>
<feature type="region of interest" description="Disordered" evidence="10">
    <location>
        <begin position="848"/>
        <end position="895"/>
    </location>
</feature>
<feature type="domain" description="PHD-type" evidence="13">
    <location>
        <begin position="728"/>
        <end position="844"/>
    </location>
</feature>
<evidence type="ECO:0000313" key="14">
    <source>
        <dbReference type="EMBL" id="GBG63723.1"/>
    </source>
</evidence>
<feature type="domain" description="RING-type" evidence="11">
    <location>
        <begin position="39"/>
        <end position="77"/>
    </location>
</feature>
<keyword evidence="2" id="KW-0479">Metal-binding</keyword>
<dbReference type="GO" id="GO:0045944">
    <property type="term" value="P:positive regulation of transcription by RNA polymerase II"/>
    <property type="evidence" value="ECO:0007669"/>
    <property type="project" value="TreeGrafter"/>
</dbReference>
<feature type="domain" description="BRCT" evidence="12">
    <location>
        <begin position="1536"/>
        <end position="1675"/>
    </location>
</feature>
<feature type="region of interest" description="Disordered" evidence="10">
    <location>
        <begin position="508"/>
        <end position="590"/>
    </location>
</feature>
<evidence type="ECO:0000256" key="10">
    <source>
        <dbReference type="SAM" id="MobiDB-lite"/>
    </source>
</evidence>
<dbReference type="GO" id="GO:0004842">
    <property type="term" value="F:ubiquitin-protein transferase activity"/>
    <property type="evidence" value="ECO:0007669"/>
    <property type="project" value="TreeGrafter"/>
</dbReference>
<dbReference type="PROSITE" id="PS51805">
    <property type="entry name" value="EPHD"/>
    <property type="match status" value="2"/>
</dbReference>
<protein>
    <recommendedName>
        <fullName evidence="16">RING-type E3 ubiquitin transferase BRCA1</fullName>
    </recommendedName>
</protein>
<dbReference type="InterPro" id="IPR031099">
    <property type="entry name" value="BRCA1-associated"/>
</dbReference>
<comment type="caution">
    <text evidence="14">The sequence shown here is derived from an EMBL/GenBank/DDBJ whole genome shotgun (WGS) entry which is preliminary data.</text>
</comment>
<feature type="compositionally biased region" description="Basic and acidic residues" evidence="10">
    <location>
        <begin position="1397"/>
        <end position="1407"/>
    </location>
</feature>
<feature type="region of interest" description="Disordered" evidence="10">
    <location>
        <begin position="698"/>
        <end position="750"/>
    </location>
</feature>
<dbReference type="InterPro" id="IPR017907">
    <property type="entry name" value="Znf_RING_CS"/>
</dbReference>
<name>A0A388K182_CHABU</name>
<evidence type="ECO:0000256" key="1">
    <source>
        <dbReference type="ARBA" id="ARBA00004123"/>
    </source>
</evidence>
<dbReference type="GO" id="GO:0005634">
    <property type="term" value="C:nucleus"/>
    <property type="evidence" value="ECO:0007669"/>
    <property type="project" value="UniProtKB-SubCell"/>
</dbReference>
<feature type="compositionally biased region" description="Basic and acidic residues" evidence="10">
    <location>
        <begin position="868"/>
        <end position="878"/>
    </location>
</feature>
<keyword evidence="7" id="KW-0234">DNA repair</keyword>
<dbReference type="InterPro" id="IPR013083">
    <property type="entry name" value="Znf_RING/FYVE/PHD"/>
</dbReference>
<evidence type="ECO:0000256" key="2">
    <source>
        <dbReference type="ARBA" id="ARBA00022723"/>
    </source>
</evidence>
<evidence type="ECO:0000313" key="15">
    <source>
        <dbReference type="Proteomes" id="UP000265515"/>
    </source>
</evidence>
<evidence type="ECO:0000256" key="8">
    <source>
        <dbReference type="ARBA" id="ARBA00023242"/>
    </source>
</evidence>
<feature type="compositionally biased region" description="Basic and acidic residues" evidence="10">
    <location>
        <begin position="948"/>
        <end position="959"/>
    </location>
</feature>
<dbReference type="InterPro" id="IPR001965">
    <property type="entry name" value="Znf_PHD"/>
</dbReference>
<dbReference type="Gramene" id="GBG63723">
    <property type="protein sequence ID" value="GBG63723"/>
    <property type="gene ID" value="CBR_g39265"/>
</dbReference>
<dbReference type="Gene3D" id="3.40.50.10190">
    <property type="entry name" value="BRCT domain"/>
    <property type="match status" value="2"/>
</dbReference>
<evidence type="ECO:0000256" key="4">
    <source>
        <dbReference type="ARBA" id="ARBA00022763"/>
    </source>
</evidence>
<dbReference type="SMART" id="SM00249">
    <property type="entry name" value="PHD"/>
    <property type="match status" value="2"/>
</dbReference>
<dbReference type="Pfam" id="PF13771">
    <property type="entry name" value="zf-HC5HC2H"/>
    <property type="match status" value="2"/>
</dbReference>
<dbReference type="SUPFAM" id="SSF57850">
    <property type="entry name" value="RING/U-box"/>
    <property type="match status" value="1"/>
</dbReference>
<accession>A0A388K182</accession>
<keyword evidence="4" id="KW-0227">DNA damage</keyword>
<dbReference type="EMBL" id="BFEA01000042">
    <property type="protein sequence ID" value="GBG63723.1"/>
    <property type="molecule type" value="Genomic_DNA"/>
</dbReference>
<feature type="region of interest" description="Disordered" evidence="10">
    <location>
        <begin position="942"/>
        <end position="1069"/>
    </location>
</feature>
<dbReference type="CDD" id="cd17734">
    <property type="entry name" value="BRCT_Bard1_rpt1"/>
    <property type="match status" value="1"/>
</dbReference>
<feature type="compositionally biased region" description="Basic and acidic residues" evidence="10">
    <location>
        <begin position="1150"/>
        <end position="1166"/>
    </location>
</feature>
<dbReference type="InterPro" id="IPR034732">
    <property type="entry name" value="EPHD"/>
</dbReference>
<organism evidence="14 15">
    <name type="scientific">Chara braunii</name>
    <name type="common">Braun's stonewort</name>
    <dbReference type="NCBI Taxonomy" id="69332"/>
    <lineage>
        <taxon>Eukaryota</taxon>
        <taxon>Viridiplantae</taxon>
        <taxon>Streptophyta</taxon>
        <taxon>Charophyceae</taxon>
        <taxon>Charales</taxon>
        <taxon>Characeae</taxon>
        <taxon>Chara</taxon>
    </lineage>
</organism>
<dbReference type="CDD" id="cd23147">
    <property type="entry name" value="RING-HC_AtBRCA1-like"/>
    <property type="match status" value="1"/>
</dbReference>
<dbReference type="CDD" id="cd15571">
    <property type="entry name" value="ePHD"/>
    <property type="match status" value="1"/>
</dbReference>
<dbReference type="InterPro" id="IPR001357">
    <property type="entry name" value="BRCT_dom"/>
</dbReference>
<dbReference type="PANTHER" id="PTHR13763">
    <property type="entry name" value="BREAST CANCER TYPE 1 SUSCEPTIBILITY PROTEIN BRCA1"/>
    <property type="match status" value="1"/>
</dbReference>
<feature type="region of interest" description="Disordered" evidence="10">
    <location>
        <begin position="1110"/>
        <end position="1212"/>
    </location>
</feature>
<feature type="region of interest" description="Disordered" evidence="10">
    <location>
        <begin position="162"/>
        <end position="191"/>
    </location>
</feature>
<evidence type="ECO:0000256" key="5">
    <source>
        <dbReference type="ARBA" id="ARBA00022771"/>
    </source>
</evidence>
<evidence type="ECO:0000256" key="7">
    <source>
        <dbReference type="ARBA" id="ARBA00023204"/>
    </source>
</evidence>
<dbReference type="GO" id="GO:0000724">
    <property type="term" value="P:double-strand break repair via homologous recombination"/>
    <property type="evidence" value="ECO:0007669"/>
    <property type="project" value="TreeGrafter"/>
</dbReference>
<evidence type="ECO:0000259" key="11">
    <source>
        <dbReference type="PROSITE" id="PS50089"/>
    </source>
</evidence>
<feature type="domain" description="BRCT" evidence="12">
    <location>
        <begin position="1419"/>
        <end position="1515"/>
    </location>
</feature>
<dbReference type="InterPro" id="IPR001841">
    <property type="entry name" value="Znf_RING"/>
</dbReference>
<feature type="compositionally biased region" description="Basic and acidic residues" evidence="10">
    <location>
        <begin position="995"/>
        <end position="1004"/>
    </location>
</feature>
<feature type="domain" description="PHD-type" evidence="13">
    <location>
        <begin position="1225"/>
        <end position="1351"/>
    </location>
</feature>